<organism evidence="1">
    <name type="scientific">marine sediment metagenome</name>
    <dbReference type="NCBI Taxonomy" id="412755"/>
    <lineage>
        <taxon>unclassified sequences</taxon>
        <taxon>metagenomes</taxon>
        <taxon>ecological metagenomes</taxon>
    </lineage>
</organism>
<dbReference type="EMBL" id="LAZR01027288">
    <property type="protein sequence ID" value="KKL66181.1"/>
    <property type="molecule type" value="Genomic_DNA"/>
</dbReference>
<dbReference type="AlphaFoldDB" id="A0A0F9EIP1"/>
<reference evidence="1" key="1">
    <citation type="journal article" date="2015" name="Nature">
        <title>Complex archaea that bridge the gap between prokaryotes and eukaryotes.</title>
        <authorList>
            <person name="Spang A."/>
            <person name="Saw J.H."/>
            <person name="Jorgensen S.L."/>
            <person name="Zaremba-Niedzwiedzka K."/>
            <person name="Martijn J."/>
            <person name="Lind A.E."/>
            <person name="van Eijk R."/>
            <person name="Schleper C."/>
            <person name="Guy L."/>
            <person name="Ettema T.J."/>
        </authorList>
    </citation>
    <scope>NUCLEOTIDE SEQUENCE</scope>
</reference>
<name>A0A0F9EIP1_9ZZZZ</name>
<accession>A0A0F9EIP1</accession>
<protein>
    <submittedName>
        <fullName evidence="1">Uncharacterized protein</fullName>
    </submittedName>
</protein>
<comment type="caution">
    <text evidence="1">The sequence shown here is derived from an EMBL/GenBank/DDBJ whole genome shotgun (WGS) entry which is preliminary data.</text>
</comment>
<proteinExistence type="predicted"/>
<evidence type="ECO:0000313" key="1">
    <source>
        <dbReference type="EMBL" id="KKL66181.1"/>
    </source>
</evidence>
<gene>
    <name evidence="1" type="ORF">LCGC14_2147540</name>
</gene>
<sequence>MSQIDNTYQFVVWQRLVVQAQELALKMPGIGLNPDILPTLPIEQLTGVLAFLKRSYAEKQAS</sequence>